<accession>A0ABD2NBM8</accession>
<dbReference type="InterPro" id="IPR000253">
    <property type="entry name" value="FHA_dom"/>
</dbReference>
<feature type="coiled-coil region" evidence="1">
    <location>
        <begin position="789"/>
        <end position="816"/>
    </location>
</feature>
<feature type="region of interest" description="Disordered" evidence="2">
    <location>
        <begin position="857"/>
        <end position="879"/>
    </location>
</feature>
<dbReference type="Gene3D" id="2.30.29.30">
    <property type="entry name" value="Pleckstrin-homology domain (PH domain)/Phosphotyrosine-binding domain (PTB)"/>
    <property type="match status" value="1"/>
</dbReference>
<feature type="region of interest" description="Disordered" evidence="2">
    <location>
        <begin position="1013"/>
        <end position="1074"/>
    </location>
</feature>
<feature type="region of interest" description="Disordered" evidence="2">
    <location>
        <begin position="156"/>
        <end position="178"/>
    </location>
</feature>
<dbReference type="Pfam" id="PF00498">
    <property type="entry name" value="FHA"/>
    <property type="match status" value="1"/>
</dbReference>
<feature type="compositionally biased region" description="Polar residues" evidence="2">
    <location>
        <begin position="333"/>
        <end position="344"/>
    </location>
</feature>
<dbReference type="PANTHER" id="PTHR12156:SF5">
    <property type="entry name" value="FI18040P1"/>
    <property type="match status" value="1"/>
</dbReference>
<evidence type="ECO:0000313" key="4">
    <source>
        <dbReference type="EMBL" id="KAL3276180.1"/>
    </source>
</evidence>
<dbReference type="AlphaFoldDB" id="A0ABD2NBM8"/>
<feature type="compositionally biased region" description="Polar residues" evidence="2">
    <location>
        <begin position="465"/>
        <end position="476"/>
    </location>
</feature>
<dbReference type="EMBL" id="JABFTP020000083">
    <property type="protein sequence ID" value="KAL3276180.1"/>
    <property type="molecule type" value="Genomic_DNA"/>
</dbReference>
<feature type="compositionally biased region" description="Basic and acidic residues" evidence="2">
    <location>
        <begin position="412"/>
        <end position="421"/>
    </location>
</feature>
<dbReference type="PROSITE" id="PS50003">
    <property type="entry name" value="PH_DOMAIN"/>
    <property type="match status" value="1"/>
</dbReference>
<keyword evidence="1" id="KW-0175">Coiled coil</keyword>
<dbReference type="InterPro" id="IPR052212">
    <property type="entry name" value="PH-like_domain"/>
</dbReference>
<dbReference type="SUPFAM" id="SSF50729">
    <property type="entry name" value="PH domain-like"/>
    <property type="match status" value="1"/>
</dbReference>
<dbReference type="SUPFAM" id="SSF49879">
    <property type="entry name" value="SMAD/FHA domain"/>
    <property type="match status" value="1"/>
</dbReference>
<feature type="region of interest" description="Disordered" evidence="2">
    <location>
        <begin position="316"/>
        <end position="390"/>
    </location>
</feature>
<proteinExistence type="predicted"/>
<protein>
    <recommendedName>
        <fullName evidence="3">PH domain-containing protein</fullName>
    </recommendedName>
</protein>
<comment type="caution">
    <text evidence="4">The sequence shown here is derived from an EMBL/GenBank/DDBJ whole genome shotgun (WGS) entry which is preliminary data.</text>
</comment>
<name>A0ABD2NBM8_9CUCU</name>
<dbReference type="SMART" id="SM00233">
    <property type="entry name" value="PH"/>
    <property type="match status" value="1"/>
</dbReference>
<dbReference type="PANTHER" id="PTHR12156">
    <property type="entry name" value="PLECKSTRIN HOMOLOGY-LIKE DOMAIN, FAMILY B, MEMBER 3"/>
    <property type="match status" value="1"/>
</dbReference>
<dbReference type="InterPro" id="IPR008984">
    <property type="entry name" value="SMAD_FHA_dom_sf"/>
</dbReference>
<reference evidence="4 5" key="1">
    <citation type="journal article" date="2021" name="BMC Biol.">
        <title>Horizontally acquired antibacterial genes associated with adaptive radiation of ladybird beetles.</title>
        <authorList>
            <person name="Li H.S."/>
            <person name="Tang X.F."/>
            <person name="Huang Y.H."/>
            <person name="Xu Z.Y."/>
            <person name="Chen M.L."/>
            <person name="Du X.Y."/>
            <person name="Qiu B.Y."/>
            <person name="Chen P.T."/>
            <person name="Zhang W."/>
            <person name="Slipinski A."/>
            <person name="Escalona H.E."/>
            <person name="Waterhouse R.M."/>
            <person name="Zwick A."/>
            <person name="Pang H."/>
        </authorList>
    </citation>
    <scope>NUCLEOTIDE SEQUENCE [LARGE SCALE GENOMIC DNA]</scope>
    <source>
        <strain evidence="4">SYSU2018</strain>
    </source>
</reference>
<gene>
    <name evidence="4" type="ORF">HHI36_020898</name>
</gene>
<feature type="compositionally biased region" description="Basic and acidic residues" evidence="2">
    <location>
        <begin position="369"/>
        <end position="390"/>
    </location>
</feature>
<feature type="compositionally biased region" description="Basic and acidic residues" evidence="2">
    <location>
        <begin position="863"/>
        <end position="878"/>
    </location>
</feature>
<feature type="compositionally biased region" description="Polar residues" evidence="2">
    <location>
        <begin position="1014"/>
        <end position="1024"/>
    </location>
</feature>
<sequence>MSGVSSNGPVCETVDNGGRALKLQTDAPHLVSMGGDRLSTSVTLHPIPQGRVILGTGPGVDIPVQGTGVSAIHCHIENSEGVVTIYPLADYLSIDGVKVTVPTRLYQGAMLTIGRSNYMRFNHPAEAKLMKSVLPNPRISMPPISFEQETVKFLKKPPAVPKKSPRESFSDSGGDEPPSTFMTKLSKFEYLAAQNLKKSISPKVFASNAVTVNTPARDVLGKSPPDLHNLAKNLPQSALNYSDLNHNEKQKVKGGDRPLFGKKSPQYVNVSLNDAKNINNRVVIYENGIKQQNINLDENELLSKTSSGSKNINVHRVITPSPGYNRNPGPYNRSVTPSPVTKNVNAIHRRSGSLDQLTNGSIYDNSEDLNERKKEAEIKRNQAQQDRIKEQELEKAEQARLEEILNMCAEYEKQSQNEKNKPVTPNRIKTNGSLPRDKRQQISQSPFGTSPYSTPPSSPGVFDFSKTSPPSYENTPPNFPLPRNKITSNYENIDFTPPEVTNDRRNEINSYENVQLQSTPTGHYPNSPRTRIKTFLTASKDSSPKDASNIVENKFAILEKEQYLLENLNTTRDSTDNSIDGTTRKPTPTKFILPLEDVDLIHESYDKPANNCNVLNGFVNRTNSVEFKTNRARYESLKKEKRRLLDVVGNLKTLMSEIEIQEEELHIEMDMERALLSGEHKSKLLDLENLQAKKEKLAKQAQKIEKIMQEAQHKQTENEKACQEKLKAAQENMADIEKKLASTEKATEEYEAVFEQFLKSQEVLDGERKAFEDLEFHHLEEEANWLATREELQREVVDLSHRIENLRSHIGELEQQSLDAANANNKEYKSLESQKINCLVRLEEIRNRLKDIDGELAEFSDQESEHEMSSDTDSDKSRNGVFTYDSKALKDLSCSIIVSNSTLPAEPGYNMSHSFNDKLMQDRMMLEPGIEKRFPSQDDIDRISKVTSDSPIDIGSLNRKTIESLKEIERNRHLHLCQQGSQVIEHERQRVQALKERAQQEVRNKWAQRIQDCASITSTGSEETASGEKTDDSNAERSEVQEPSSSPDQFDSRNDNDDITIQQRPLSEVSEMSLEGGTFKKRCKPATDKQRPLTRYLPIRGSDLDLRQHIESAGHQVVLCPHVLINATSCRGFLHKKGSKLNGWSRRWFVFDRSKHTFSYYADKSEKKARGGAYFQAIEEVYLDHSKSVKSPNPQLTFIVKTHERYYYLMAPSPEAMRIWVDVIFTGAEGYQEFEYGT</sequence>
<evidence type="ECO:0000313" key="5">
    <source>
        <dbReference type="Proteomes" id="UP001516400"/>
    </source>
</evidence>
<dbReference type="Proteomes" id="UP001516400">
    <property type="component" value="Unassembled WGS sequence"/>
</dbReference>
<dbReference type="Gene3D" id="2.60.200.20">
    <property type="match status" value="1"/>
</dbReference>
<dbReference type="FunFam" id="2.60.200.20:FF:000004">
    <property type="entry name" value="pleckstrin homology-like domain family B member 1 isoform X1"/>
    <property type="match status" value="1"/>
</dbReference>
<feature type="region of interest" description="Disordered" evidence="2">
    <location>
        <begin position="412"/>
        <end position="503"/>
    </location>
</feature>
<organism evidence="4 5">
    <name type="scientific">Cryptolaemus montrouzieri</name>
    <dbReference type="NCBI Taxonomy" id="559131"/>
    <lineage>
        <taxon>Eukaryota</taxon>
        <taxon>Metazoa</taxon>
        <taxon>Ecdysozoa</taxon>
        <taxon>Arthropoda</taxon>
        <taxon>Hexapoda</taxon>
        <taxon>Insecta</taxon>
        <taxon>Pterygota</taxon>
        <taxon>Neoptera</taxon>
        <taxon>Endopterygota</taxon>
        <taxon>Coleoptera</taxon>
        <taxon>Polyphaga</taxon>
        <taxon>Cucujiformia</taxon>
        <taxon>Coccinelloidea</taxon>
        <taxon>Coccinellidae</taxon>
        <taxon>Scymninae</taxon>
        <taxon>Scymnini</taxon>
        <taxon>Cryptolaemus</taxon>
    </lineage>
</organism>
<keyword evidence="5" id="KW-1185">Reference proteome</keyword>
<evidence type="ECO:0000256" key="2">
    <source>
        <dbReference type="SAM" id="MobiDB-lite"/>
    </source>
</evidence>
<evidence type="ECO:0000256" key="1">
    <source>
        <dbReference type="SAM" id="Coils"/>
    </source>
</evidence>
<feature type="compositionally biased region" description="Polar residues" evidence="2">
    <location>
        <begin position="353"/>
        <end position="364"/>
    </location>
</feature>
<feature type="compositionally biased region" description="Basic and acidic residues" evidence="2">
    <location>
        <begin position="1026"/>
        <end position="1040"/>
    </location>
</feature>
<feature type="domain" description="PH" evidence="3">
    <location>
        <begin position="1127"/>
        <end position="1229"/>
    </location>
</feature>
<dbReference type="InterPro" id="IPR001849">
    <property type="entry name" value="PH_domain"/>
</dbReference>
<evidence type="ECO:0000259" key="3">
    <source>
        <dbReference type="PROSITE" id="PS50003"/>
    </source>
</evidence>
<dbReference type="InterPro" id="IPR011993">
    <property type="entry name" value="PH-like_dom_sf"/>
</dbReference>
<feature type="coiled-coil region" evidence="1">
    <location>
        <begin position="680"/>
        <end position="753"/>
    </location>
</feature>
<dbReference type="Pfam" id="PF00169">
    <property type="entry name" value="PH"/>
    <property type="match status" value="1"/>
</dbReference>